<keyword evidence="1" id="KW-1133">Transmembrane helix</keyword>
<keyword evidence="1" id="KW-0812">Transmembrane</keyword>
<feature type="transmembrane region" description="Helical" evidence="1">
    <location>
        <begin position="5"/>
        <end position="22"/>
    </location>
</feature>
<evidence type="ECO:0000259" key="2">
    <source>
        <dbReference type="Pfam" id="PF09851"/>
    </source>
</evidence>
<dbReference type="EMBL" id="QXQB01000003">
    <property type="protein sequence ID" value="RJX39045.1"/>
    <property type="molecule type" value="Genomic_DNA"/>
</dbReference>
<name>A0A3A6PEE0_9BACL</name>
<evidence type="ECO:0000313" key="3">
    <source>
        <dbReference type="EMBL" id="RJX39045.1"/>
    </source>
</evidence>
<dbReference type="Pfam" id="PF09851">
    <property type="entry name" value="SHOCT"/>
    <property type="match status" value="1"/>
</dbReference>
<evidence type="ECO:0000256" key="1">
    <source>
        <dbReference type="SAM" id="Phobius"/>
    </source>
</evidence>
<evidence type="ECO:0000313" key="4">
    <source>
        <dbReference type="Proteomes" id="UP000267798"/>
    </source>
</evidence>
<proteinExistence type="predicted"/>
<dbReference type="Proteomes" id="UP000267798">
    <property type="component" value="Unassembled WGS sequence"/>
</dbReference>
<comment type="caution">
    <text evidence="3">The sequence shown here is derived from an EMBL/GenBank/DDBJ whole genome shotgun (WGS) entry which is preliminary data.</text>
</comment>
<feature type="transmembrane region" description="Helical" evidence="1">
    <location>
        <begin position="150"/>
        <end position="172"/>
    </location>
</feature>
<reference evidence="3 4" key="1">
    <citation type="submission" date="2018-09" db="EMBL/GenBank/DDBJ databases">
        <title>Paenibacillus aracenensis nov. sp. isolated from a cave in southern Spain.</title>
        <authorList>
            <person name="Jurado V."/>
            <person name="Gutierrez-Patricio S."/>
            <person name="Gonzalez-Pimentel J.L."/>
            <person name="Miller A.Z."/>
            <person name="Laiz L."/>
            <person name="Saiz-Jimenez C."/>
        </authorList>
    </citation>
    <scope>NUCLEOTIDE SEQUENCE [LARGE SCALE GENOMIC DNA]</scope>
    <source>
        <strain evidence="3 4">JCM 19203</strain>
    </source>
</reference>
<dbReference type="OrthoDB" id="2616775at2"/>
<dbReference type="RefSeq" id="WP_120112052.1">
    <property type="nucleotide sequence ID" value="NZ_QXQB01000003.1"/>
</dbReference>
<keyword evidence="1" id="KW-0472">Membrane</keyword>
<dbReference type="InterPro" id="IPR018649">
    <property type="entry name" value="SHOCT"/>
</dbReference>
<feature type="domain" description="SHOCT" evidence="2">
    <location>
        <begin position="256"/>
        <end position="283"/>
    </location>
</feature>
<feature type="transmembrane region" description="Helical" evidence="1">
    <location>
        <begin position="28"/>
        <end position="47"/>
    </location>
</feature>
<protein>
    <submittedName>
        <fullName evidence="3">SHOCT domain-containing protein</fullName>
    </submittedName>
</protein>
<sequence>MRGLGIGCSVGVVFGILLIIGIASQNGFLMWVGVIGLGISGLAALILDNKETANLKEKLRIQMEEVVKVNGFKASQTFISEDRETLIAIDESAKKILIVENQNDNSGSELIDGLSKYDYSVFEFGYSEILQSEIIIDGISITKTSRTGQIGGALVGGVLAGGVGAIIGGLGASTSSTDSVNKIQLQIVVNNSKKSFFRITFGYYPEKTTKSTPEYKRDHDNATHWYNIFSFIIQKDNNEISSSQSEGKMQNTSVADELMKLSQLLKEGLITREEYEKQKNKIMEV</sequence>
<dbReference type="AlphaFoldDB" id="A0A3A6PEE0"/>
<accession>A0A3A6PEE0</accession>
<keyword evidence="4" id="KW-1185">Reference proteome</keyword>
<gene>
    <name evidence="3" type="ORF">D3P09_16215</name>
</gene>
<organism evidence="3 4">
    <name type="scientific">Paenibacillus pinisoli</name>
    <dbReference type="NCBI Taxonomy" id="1276110"/>
    <lineage>
        <taxon>Bacteria</taxon>
        <taxon>Bacillati</taxon>
        <taxon>Bacillota</taxon>
        <taxon>Bacilli</taxon>
        <taxon>Bacillales</taxon>
        <taxon>Paenibacillaceae</taxon>
        <taxon>Paenibacillus</taxon>
    </lineage>
</organism>